<proteinExistence type="predicted"/>
<evidence type="ECO:0000313" key="1">
    <source>
        <dbReference type="Proteomes" id="UP000050791"/>
    </source>
</evidence>
<organism evidence="1 2">
    <name type="scientific">Schistosoma mattheei</name>
    <dbReference type="NCBI Taxonomy" id="31246"/>
    <lineage>
        <taxon>Eukaryota</taxon>
        <taxon>Metazoa</taxon>
        <taxon>Spiralia</taxon>
        <taxon>Lophotrochozoa</taxon>
        <taxon>Platyhelminthes</taxon>
        <taxon>Trematoda</taxon>
        <taxon>Digenea</taxon>
        <taxon>Strigeidida</taxon>
        <taxon>Schistosomatoidea</taxon>
        <taxon>Schistosomatidae</taxon>
        <taxon>Schistosoma</taxon>
    </lineage>
</organism>
<evidence type="ECO:0000313" key="2">
    <source>
        <dbReference type="WBParaSite" id="SMTH1_52210.1"/>
    </source>
</evidence>
<dbReference type="WBParaSite" id="SMTH1_52210.1">
    <property type="protein sequence ID" value="SMTH1_52210.1"/>
    <property type="gene ID" value="SMTH1_52210"/>
</dbReference>
<sequence>MRATLWLFTTEEPYTRTKRPPSAPRFSMVVQLRSVSDVNCRNTTISASPPYSSCDGLHATE</sequence>
<dbReference type="Proteomes" id="UP000050791">
    <property type="component" value="Unassembled WGS sequence"/>
</dbReference>
<name>A0AA85BHH2_9TREM</name>
<reference evidence="2" key="1">
    <citation type="submission" date="2023-11" db="UniProtKB">
        <authorList>
            <consortium name="WormBaseParasite"/>
        </authorList>
    </citation>
    <scope>IDENTIFICATION</scope>
</reference>
<protein>
    <submittedName>
        <fullName evidence="2">Uncharacterized protein</fullName>
    </submittedName>
</protein>
<accession>A0AA85BHH2</accession>
<dbReference type="AlphaFoldDB" id="A0AA85BHH2"/>